<reference evidence="2" key="1">
    <citation type="submission" date="2023-10" db="EMBL/GenBank/DDBJ databases">
        <authorList>
            <person name="Chen Y."/>
            <person name="Shah S."/>
            <person name="Dougan E. K."/>
            <person name="Thang M."/>
            <person name="Chan C."/>
        </authorList>
    </citation>
    <scope>NUCLEOTIDE SEQUENCE [LARGE SCALE GENOMIC DNA]</scope>
</reference>
<dbReference type="EMBL" id="CAUYUJ010022026">
    <property type="protein sequence ID" value="CAK0908495.1"/>
    <property type="molecule type" value="Genomic_DNA"/>
</dbReference>
<organism evidence="2 3">
    <name type="scientific">Prorocentrum cordatum</name>
    <dbReference type="NCBI Taxonomy" id="2364126"/>
    <lineage>
        <taxon>Eukaryota</taxon>
        <taxon>Sar</taxon>
        <taxon>Alveolata</taxon>
        <taxon>Dinophyceae</taxon>
        <taxon>Prorocentrales</taxon>
        <taxon>Prorocentraceae</taxon>
        <taxon>Prorocentrum</taxon>
    </lineage>
</organism>
<gene>
    <name evidence="2" type="ORF">PCOR1329_LOCUS83158</name>
</gene>
<dbReference type="Proteomes" id="UP001189429">
    <property type="component" value="Unassembled WGS sequence"/>
</dbReference>
<accession>A0ABN9Y7D8</accession>
<keyword evidence="3" id="KW-1185">Reference proteome</keyword>
<evidence type="ECO:0000313" key="3">
    <source>
        <dbReference type="Proteomes" id="UP001189429"/>
    </source>
</evidence>
<proteinExistence type="predicted"/>
<evidence type="ECO:0000256" key="1">
    <source>
        <dbReference type="SAM" id="MobiDB-lite"/>
    </source>
</evidence>
<comment type="caution">
    <text evidence="2">The sequence shown here is derived from an EMBL/GenBank/DDBJ whole genome shotgun (WGS) entry which is preliminary data.</text>
</comment>
<sequence>MALPLASGAEVAAWGAASRRSSRPAEGGPAGCRGEAVEPERPVRAAEQWLGRRWSGEGTRLRADGRPTAAHSKVLLLPPAGLGIARTCAFFLGENHRGPSWTIEQ</sequence>
<protein>
    <submittedName>
        <fullName evidence="2">Uncharacterized protein</fullName>
    </submittedName>
</protein>
<feature type="region of interest" description="Disordered" evidence="1">
    <location>
        <begin position="13"/>
        <end position="43"/>
    </location>
</feature>
<evidence type="ECO:0000313" key="2">
    <source>
        <dbReference type="EMBL" id="CAK0908495.1"/>
    </source>
</evidence>
<name>A0ABN9Y7D8_9DINO</name>
<feature type="compositionally biased region" description="Low complexity" evidence="1">
    <location>
        <begin position="13"/>
        <end position="27"/>
    </location>
</feature>